<protein>
    <recommendedName>
        <fullName evidence="3">CIDE-N domain-containing protein</fullName>
    </recommendedName>
</protein>
<dbReference type="PROSITE" id="PS51135">
    <property type="entry name" value="CIDE_N"/>
    <property type="match status" value="1"/>
</dbReference>
<evidence type="ECO:0000259" key="3">
    <source>
        <dbReference type="PROSITE" id="PS51135"/>
    </source>
</evidence>
<feature type="domain" description="CIDE-N" evidence="3">
    <location>
        <begin position="23"/>
        <end position="103"/>
    </location>
</feature>
<dbReference type="Pfam" id="PF02017">
    <property type="entry name" value="CIDE-N"/>
    <property type="match status" value="1"/>
</dbReference>
<accession>A0AAN7PBN7</accession>
<organism evidence="4 5">
    <name type="scientific">Aquatica leii</name>
    <dbReference type="NCBI Taxonomy" id="1421715"/>
    <lineage>
        <taxon>Eukaryota</taxon>
        <taxon>Metazoa</taxon>
        <taxon>Ecdysozoa</taxon>
        <taxon>Arthropoda</taxon>
        <taxon>Hexapoda</taxon>
        <taxon>Insecta</taxon>
        <taxon>Pterygota</taxon>
        <taxon>Neoptera</taxon>
        <taxon>Endopterygota</taxon>
        <taxon>Coleoptera</taxon>
        <taxon>Polyphaga</taxon>
        <taxon>Elateriformia</taxon>
        <taxon>Elateroidea</taxon>
        <taxon>Lampyridae</taxon>
        <taxon>Luciolinae</taxon>
        <taxon>Aquatica</taxon>
    </lineage>
</organism>
<reference evidence="5" key="1">
    <citation type="submission" date="2023-01" db="EMBL/GenBank/DDBJ databases">
        <title>Key to firefly adult light organ development and bioluminescence: homeobox transcription factors regulate luciferase expression and transportation to peroxisome.</title>
        <authorList>
            <person name="Fu X."/>
        </authorList>
    </citation>
    <scope>NUCLEOTIDE SEQUENCE [LARGE SCALE GENOMIC DNA]</scope>
</reference>
<evidence type="ECO:0000313" key="5">
    <source>
        <dbReference type="Proteomes" id="UP001353858"/>
    </source>
</evidence>
<dbReference type="InterPro" id="IPR003508">
    <property type="entry name" value="CIDE-N_dom"/>
</dbReference>
<dbReference type="SUPFAM" id="SSF54277">
    <property type="entry name" value="CAD &amp; PB1 domains"/>
    <property type="match status" value="1"/>
</dbReference>
<proteinExistence type="predicted"/>
<evidence type="ECO:0000313" key="4">
    <source>
        <dbReference type="EMBL" id="KAK4879281.1"/>
    </source>
</evidence>
<dbReference type="Gene3D" id="3.10.20.10">
    <property type="match status" value="1"/>
</dbReference>
<dbReference type="GO" id="GO:0006915">
    <property type="term" value="P:apoptotic process"/>
    <property type="evidence" value="ECO:0007669"/>
    <property type="project" value="UniProtKB-UniRule"/>
</dbReference>
<keyword evidence="1 2" id="KW-0053">Apoptosis</keyword>
<gene>
    <name evidence="4" type="ORF">RN001_007427</name>
</gene>
<evidence type="ECO:0000256" key="1">
    <source>
        <dbReference type="ARBA" id="ARBA00022703"/>
    </source>
</evidence>
<dbReference type="AlphaFoldDB" id="A0AAN7PBN7"/>
<dbReference type="Proteomes" id="UP001353858">
    <property type="component" value="Unassembled WGS sequence"/>
</dbReference>
<keyword evidence="5" id="KW-1185">Reference proteome</keyword>
<comment type="caution">
    <text evidence="4">The sequence shown here is derived from an EMBL/GenBank/DDBJ whole genome shotgun (WGS) entry which is preliminary data.</text>
</comment>
<name>A0AAN7PBN7_9COLE</name>
<evidence type="ECO:0000256" key="2">
    <source>
        <dbReference type="PROSITE-ProRule" id="PRU00447"/>
    </source>
</evidence>
<dbReference type="EMBL" id="JARPUR010000003">
    <property type="protein sequence ID" value="KAK4879281.1"/>
    <property type="molecule type" value="Genomic_DNA"/>
</dbReference>
<sequence>MAEYKSNLERLLPDKNLNKTKSTNPATESVEICQNFKNLAFQRIISKLLQTICIKLLASEKLEINGHELVLEKDGTAVDEDAILFLVKDEVFILLEEGEEWLQDESCSSVSSCSTLTLQSNLSEINKDLDLDIENDNINILELPIVVLKESTWDEFIIPWEKLQDEVLEACGEGRKEKHIITETVHMVIAAMRQIKTDIHSEAFRTVARKMGEKYPKLFKDYDEDGQILGSGYTSIFNKLVERNSYLNRPHKQSQTFGKPSVPFNKRRKLLKLKAGCSNWDPPLLKPDIKDIKTLLKNIDENDEHLWEYLEESYAEQRNFINNCEDLLPSLLSEWPIILLNPKVAIWHFKKLTGSQFEDITPFFNEKCKKLIKFGEKRHKSLIENAVLSREILAIQILTFHHKEKIEKIFFHLENADQLLSVIEPCVIETDGEFLITVFL</sequence>